<proteinExistence type="predicted"/>
<dbReference type="InterPro" id="IPR031621">
    <property type="entry name" value="HisKA_7TM"/>
</dbReference>
<dbReference type="PANTHER" id="PTHR42878">
    <property type="entry name" value="TWO-COMPONENT HISTIDINE KINASE"/>
    <property type="match status" value="1"/>
</dbReference>
<dbReference type="Proteomes" id="UP001595755">
    <property type="component" value="Unassembled WGS sequence"/>
</dbReference>
<dbReference type="EC" id="2.7.13.3" evidence="3"/>
<evidence type="ECO:0000256" key="8">
    <source>
        <dbReference type="ARBA" id="ARBA00022840"/>
    </source>
</evidence>
<gene>
    <name evidence="13" type="ORF">ACFO1S_23220</name>
</gene>
<evidence type="ECO:0000256" key="1">
    <source>
        <dbReference type="ARBA" id="ARBA00000085"/>
    </source>
</evidence>
<dbReference type="EMBL" id="JBHSED010000058">
    <property type="protein sequence ID" value="MFC4306339.1"/>
    <property type="molecule type" value="Genomic_DNA"/>
</dbReference>
<dbReference type="Pfam" id="PF16927">
    <property type="entry name" value="HisKA_7TM"/>
    <property type="match status" value="1"/>
</dbReference>
<keyword evidence="5" id="KW-0808">Transferase</keyword>
<feature type="transmembrane region" description="Helical" evidence="10">
    <location>
        <begin position="100"/>
        <end position="123"/>
    </location>
</feature>
<dbReference type="InterPro" id="IPR004358">
    <property type="entry name" value="Sig_transdc_His_kin-like_C"/>
</dbReference>
<keyword evidence="14" id="KW-1185">Reference proteome</keyword>
<dbReference type="RefSeq" id="WP_204601594.1">
    <property type="nucleotide sequence ID" value="NZ_JBHSED010000058.1"/>
</dbReference>
<feature type="domain" description="Rhodanese" evidence="12">
    <location>
        <begin position="258"/>
        <end position="295"/>
    </location>
</feature>
<comment type="caution">
    <text evidence="13">The sequence shown here is derived from an EMBL/GenBank/DDBJ whole genome shotgun (WGS) entry which is preliminary data.</text>
</comment>
<keyword evidence="9" id="KW-0902">Two-component regulatory system</keyword>
<feature type="transmembrane region" description="Helical" evidence="10">
    <location>
        <begin position="72"/>
        <end position="88"/>
    </location>
</feature>
<dbReference type="GO" id="GO:0005524">
    <property type="term" value="F:ATP binding"/>
    <property type="evidence" value="ECO:0007669"/>
    <property type="project" value="UniProtKB-KW"/>
</dbReference>
<keyword evidence="10" id="KW-1133">Transmembrane helix</keyword>
<keyword evidence="10" id="KW-0472">Membrane</keyword>
<feature type="transmembrane region" description="Helical" evidence="10">
    <location>
        <begin position="6"/>
        <end position="26"/>
    </location>
</feature>
<keyword evidence="4" id="KW-0597">Phosphoprotein</keyword>
<dbReference type="InterPro" id="IPR005467">
    <property type="entry name" value="His_kinase_dom"/>
</dbReference>
<evidence type="ECO:0000259" key="12">
    <source>
        <dbReference type="PROSITE" id="PS50206"/>
    </source>
</evidence>
<dbReference type="InterPro" id="IPR003661">
    <property type="entry name" value="HisK_dim/P_dom"/>
</dbReference>
<dbReference type="InterPro" id="IPR036097">
    <property type="entry name" value="HisK_dim/P_sf"/>
</dbReference>
<evidence type="ECO:0000259" key="11">
    <source>
        <dbReference type="PROSITE" id="PS50109"/>
    </source>
</evidence>
<comment type="subcellular location">
    <subcellularLocation>
        <location evidence="2">Membrane</location>
    </subcellularLocation>
</comment>
<feature type="transmembrane region" description="Helical" evidence="10">
    <location>
        <begin position="33"/>
        <end position="52"/>
    </location>
</feature>
<dbReference type="Gene3D" id="3.30.565.10">
    <property type="entry name" value="Histidine kinase-like ATPase, C-terminal domain"/>
    <property type="match status" value="1"/>
</dbReference>
<dbReference type="Pfam" id="PF00512">
    <property type="entry name" value="HisKA"/>
    <property type="match status" value="1"/>
</dbReference>
<keyword evidence="7" id="KW-0418">Kinase</keyword>
<dbReference type="InterPro" id="IPR036890">
    <property type="entry name" value="HATPase_C_sf"/>
</dbReference>
<dbReference type="CDD" id="cd00075">
    <property type="entry name" value="HATPase"/>
    <property type="match status" value="1"/>
</dbReference>
<feature type="transmembrane region" description="Helical" evidence="10">
    <location>
        <begin position="200"/>
        <end position="222"/>
    </location>
</feature>
<protein>
    <recommendedName>
        <fullName evidence="3">histidine kinase</fullName>
        <ecNumber evidence="3">2.7.13.3</ecNumber>
    </recommendedName>
</protein>
<evidence type="ECO:0000256" key="4">
    <source>
        <dbReference type="ARBA" id="ARBA00022553"/>
    </source>
</evidence>
<dbReference type="SMART" id="SM00387">
    <property type="entry name" value="HATPase_c"/>
    <property type="match status" value="1"/>
</dbReference>
<name>A0ABV8SIQ1_9BACL</name>
<reference evidence="14" key="1">
    <citation type="journal article" date="2019" name="Int. J. Syst. Evol. Microbiol.">
        <title>The Global Catalogue of Microorganisms (GCM) 10K type strain sequencing project: providing services to taxonomists for standard genome sequencing and annotation.</title>
        <authorList>
            <consortium name="The Broad Institute Genomics Platform"/>
            <consortium name="The Broad Institute Genome Sequencing Center for Infectious Disease"/>
            <person name="Wu L."/>
            <person name="Ma J."/>
        </authorList>
    </citation>
    <scope>NUCLEOTIDE SEQUENCE [LARGE SCALE GENOMIC DNA]</scope>
    <source>
        <strain evidence="14">CGMCC 4.1641</strain>
    </source>
</reference>
<dbReference type="PROSITE" id="PS50206">
    <property type="entry name" value="RHODANESE_3"/>
    <property type="match status" value="1"/>
</dbReference>
<organism evidence="13 14">
    <name type="scientific">Cohnella boryungensis</name>
    <dbReference type="NCBI Taxonomy" id="768479"/>
    <lineage>
        <taxon>Bacteria</taxon>
        <taxon>Bacillati</taxon>
        <taxon>Bacillota</taxon>
        <taxon>Bacilli</taxon>
        <taxon>Bacillales</taxon>
        <taxon>Paenibacillaceae</taxon>
        <taxon>Cohnella</taxon>
    </lineage>
</organism>
<evidence type="ECO:0000256" key="9">
    <source>
        <dbReference type="ARBA" id="ARBA00023012"/>
    </source>
</evidence>
<feature type="domain" description="Histidine kinase" evidence="11">
    <location>
        <begin position="356"/>
        <end position="573"/>
    </location>
</feature>
<dbReference type="PANTHER" id="PTHR42878:SF7">
    <property type="entry name" value="SENSOR HISTIDINE KINASE GLRK"/>
    <property type="match status" value="1"/>
</dbReference>
<dbReference type="PROSITE" id="PS50109">
    <property type="entry name" value="HIS_KIN"/>
    <property type="match status" value="1"/>
</dbReference>
<dbReference type="SUPFAM" id="SSF55874">
    <property type="entry name" value="ATPase domain of HSP90 chaperone/DNA topoisomerase II/histidine kinase"/>
    <property type="match status" value="1"/>
</dbReference>
<evidence type="ECO:0000256" key="10">
    <source>
        <dbReference type="SAM" id="Phobius"/>
    </source>
</evidence>
<dbReference type="Gene3D" id="3.30.450.20">
    <property type="entry name" value="PAS domain"/>
    <property type="match status" value="1"/>
</dbReference>
<keyword evidence="10" id="KW-0812">Transmembrane</keyword>
<dbReference type="CDD" id="cd00082">
    <property type="entry name" value="HisKA"/>
    <property type="match status" value="1"/>
</dbReference>
<dbReference type="InterPro" id="IPR050351">
    <property type="entry name" value="BphY/WalK/GraS-like"/>
</dbReference>
<dbReference type="SUPFAM" id="SSF47384">
    <property type="entry name" value="Homodimeric domain of signal transducing histidine kinase"/>
    <property type="match status" value="1"/>
</dbReference>
<evidence type="ECO:0000313" key="13">
    <source>
        <dbReference type="EMBL" id="MFC4306339.1"/>
    </source>
</evidence>
<dbReference type="PRINTS" id="PR00344">
    <property type="entry name" value="BCTRLSENSOR"/>
</dbReference>
<dbReference type="Pfam" id="PF02518">
    <property type="entry name" value="HATPase_c"/>
    <property type="match status" value="1"/>
</dbReference>
<keyword evidence="8 13" id="KW-0067">ATP-binding</keyword>
<feature type="transmembrane region" description="Helical" evidence="10">
    <location>
        <begin position="175"/>
        <end position="194"/>
    </location>
</feature>
<evidence type="ECO:0000256" key="2">
    <source>
        <dbReference type="ARBA" id="ARBA00004370"/>
    </source>
</evidence>
<evidence type="ECO:0000256" key="6">
    <source>
        <dbReference type="ARBA" id="ARBA00022741"/>
    </source>
</evidence>
<dbReference type="Gene3D" id="1.10.287.130">
    <property type="match status" value="1"/>
</dbReference>
<evidence type="ECO:0000256" key="7">
    <source>
        <dbReference type="ARBA" id="ARBA00022777"/>
    </source>
</evidence>
<dbReference type="InterPro" id="IPR003594">
    <property type="entry name" value="HATPase_dom"/>
</dbReference>
<keyword evidence="6" id="KW-0547">Nucleotide-binding</keyword>
<feature type="transmembrane region" description="Helical" evidence="10">
    <location>
        <begin position="143"/>
        <end position="163"/>
    </location>
</feature>
<dbReference type="InterPro" id="IPR001763">
    <property type="entry name" value="Rhodanese-like_dom"/>
</dbReference>
<evidence type="ECO:0000256" key="3">
    <source>
        <dbReference type="ARBA" id="ARBA00012438"/>
    </source>
</evidence>
<comment type="catalytic activity">
    <reaction evidence="1">
        <text>ATP + protein L-histidine = ADP + protein N-phospho-L-histidine.</text>
        <dbReference type="EC" id="2.7.13.3"/>
    </reaction>
</comment>
<evidence type="ECO:0000256" key="5">
    <source>
        <dbReference type="ARBA" id="ARBA00022679"/>
    </source>
</evidence>
<sequence>MNAIVELALMIASLAMSGVILFFIYGYRKERGVSYLIGVIVCRMIYSGSIIMEKSSYLLTDKLFFRHFQSTALNFIVPFVLLFVYHLVGREKPLKTRWKILLFSIFALWSLLSWFDSKLHIIYRSVELVNDHLVTVRSVYSVLFGFACYSIIAACLYFLVQYIRNIRDDFRKPGMWVLFLSTFPLVLEIVKVIKPDWSDWLLPLSVYCGFTGMLMLVITLRIKFFAILPFARTVVLDTLQESIVIANASGKIIDSNKQASRWFAEMGHRSVLGREVKELLGNWPEWHRLCESMQEGRIVVEAMPGGERKIYNVNVYPLHRLRKQGSVSLIVDITEKEQHLEQIAHLNRMKDQLFTIVSHDIRSPLASQYQLIAMLEEDRDRLDEEHREIVGMLGDQIRQTLGMTNNLLEWFRSQREDMALRPQWLDLSEVVEECCDVLQVQSELKRIDVRNDILSGIRVYADREALGLIVRNLVSNAIKFTGLGGSIIIDARLTDDQATISVRDDGVGMDEERIRRLFEDKLPDSTTGTSGEKGAGLGLLVSRQFVARSGGRLWAESQLGQGSVFYFTMKGGWEDESSRRR</sequence>
<evidence type="ECO:0000313" key="14">
    <source>
        <dbReference type="Proteomes" id="UP001595755"/>
    </source>
</evidence>
<dbReference type="SMART" id="SM00388">
    <property type="entry name" value="HisKA"/>
    <property type="match status" value="1"/>
</dbReference>
<accession>A0ABV8SIQ1</accession>